<sequence length="499" mass="54022">MKLVFALQARGISKSFFGYPALSNVDLDIRRGEVHGLVGENGAGKSTLMKILAGVYAKDSGFVRLNGEEVDFSHPVQAYKAGISTVFQEFNLIAERTVAENIFLGREPRVHGFVSRREMTRRTEALFDTLGVDSINPAVRVRQLSVAQQQIVEIAKALSYEPRIISMDEPTSALADHEVELLYGIISRLTARGVSILYVSHRMREIFDLCDRITVLKDGQLVATHDAAELTEQELVRLMVGRSLSALFPPVAPGTTVGEVALELEHAGNGLVDDVSLVLRRGEIVGMAGLQGSGRTEVLEGISGAAPFTRGFLRLNGERALIRRPKQAIRKGIAHITEDRKATGLTLNQSVMDNALAVIRSTQPSKAGKARHRANQLFLELELAARGPDQEIKFLSGGNQQKVVLAKWLLAEPRIILLDEPTRGIDVGARHALYSVIRSLAAAGHAILMVSSELPEVIGMADRILVMKDGRLAAELPLGSSEEAILQAASGVSASEVAA</sequence>
<keyword evidence="7" id="KW-1278">Translocase</keyword>
<evidence type="ECO:0000256" key="2">
    <source>
        <dbReference type="ARBA" id="ARBA00022448"/>
    </source>
</evidence>
<comment type="subcellular location">
    <subcellularLocation>
        <location evidence="1">Cell membrane</location>
        <topology evidence="1">Peripheral membrane protein</topology>
    </subcellularLocation>
</comment>
<evidence type="ECO:0000256" key="5">
    <source>
        <dbReference type="ARBA" id="ARBA00022741"/>
    </source>
</evidence>
<accession>A0A3M8LA76</accession>
<dbReference type="RefSeq" id="WP_123045970.1">
    <property type="nucleotide sequence ID" value="NZ_RDSR01000013.1"/>
</dbReference>
<dbReference type="Proteomes" id="UP000279859">
    <property type="component" value="Unassembled WGS sequence"/>
</dbReference>
<evidence type="ECO:0000256" key="6">
    <source>
        <dbReference type="ARBA" id="ARBA00022840"/>
    </source>
</evidence>
<dbReference type="GO" id="GO:0005524">
    <property type="term" value="F:ATP binding"/>
    <property type="evidence" value="ECO:0007669"/>
    <property type="project" value="UniProtKB-KW"/>
</dbReference>
<dbReference type="PANTHER" id="PTHR43790:SF9">
    <property type="entry name" value="GALACTOFURANOSE TRANSPORTER ATP-BINDING PROTEIN YTFR"/>
    <property type="match status" value="1"/>
</dbReference>
<dbReference type="AlphaFoldDB" id="A0A3M8LA76"/>
<dbReference type="PANTHER" id="PTHR43790">
    <property type="entry name" value="CARBOHYDRATE TRANSPORT ATP-BINDING PROTEIN MG119-RELATED"/>
    <property type="match status" value="1"/>
</dbReference>
<dbReference type="InterPro" id="IPR003439">
    <property type="entry name" value="ABC_transporter-like_ATP-bd"/>
</dbReference>
<evidence type="ECO:0000256" key="7">
    <source>
        <dbReference type="ARBA" id="ARBA00022967"/>
    </source>
</evidence>
<dbReference type="SUPFAM" id="SSF52540">
    <property type="entry name" value="P-loop containing nucleoside triphosphate hydrolases"/>
    <property type="match status" value="2"/>
</dbReference>
<dbReference type="GO" id="GO:0016887">
    <property type="term" value="F:ATP hydrolysis activity"/>
    <property type="evidence" value="ECO:0007669"/>
    <property type="project" value="InterPro"/>
</dbReference>
<evidence type="ECO:0000256" key="3">
    <source>
        <dbReference type="ARBA" id="ARBA00022475"/>
    </source>
</evidence>
<keyword evidence="3" id="KW-1003">Cell membrane</keyword>
<keyword evidence="11" id="KW-1185">Reference proteome</keyword>
<proteinExistence type="predicted"/>
<dbReference type="CDD" id="cd03216">
    <property type="entry name" value="ABC_Carb_Monos_I"/>
    <property type="match status" value="1"/>
</dbReference>
<evidence type="ECO:0000256" key="1">
    <source>
        <dbReference type="ARBA" id="ARBA00004202"/>
    </source>
</evidence>
<dbReference type="FunFam" id="3.40.50.300:FF:000127">
    <property type="entry name" value="Ribose import ATP-binding protein RbsA"/>
    <property type="match status" value="1"/>
</dbReference>
<keyword evidence="6 10" id="KW-0067">ATP-binding</keyword>
<dbReference type="Gene3D" id="3.40.50.300">
    <property type="entry name" value="P-loop containing nucleotide triphosphate hydrolases"/>
    <property type="match status" value="2"/>
</dbReference>
<feature type="domain" description="ABC transporter" evidence="9">
    <location>
        <begin position="7"/>
        <end position="243"/>
    </location>
</feature>
<dbReference type="Pfam" id="PF00005">
    <property type="entry name" value="ABC_tran"/>
    <property type="match status" value="2"/>
</dbReference>
<dbReference type="SMART" id="SM00382">
    <property type="entry name" value="AAA"/>
    <property type="match status" value="2"/>
</dbReference>
<evidence type="ECO:0000313" key="11">
    <source>
        <dbReference type="Proteomes" id="UP000279859"/>
    </source>
</evidence>
<organism evidence="10 11">
    <name type="scientific">Cryobacterium tepidiphilum</name>
    <dbReference type="NCBI Taxonomy" id="2486026"/>
    <lineage>
        <taxon>Bacteria</taxon>
        <taxon>Bacillati</taxon>
        <taxon>Actinomycetota</taxon>
        <taxon>Actinomycetes</taxon>
        <taxon>Micrococcales</taxon>
        <taxon>Microbacteriaceae</taxon>
        <taxon>Cryobacterium</taxon>
    </lineage>
</organism>
<feature type="domain" description="ABC transporter" evidence="9">
    <location>
        <begin position="255"/>
        <end position="494"/>
    </location>
</feature>
<dbReference type="PROSITE" id="PS00211">
    <property type="entry name" value="ABC_TRANSPORTER_1"/>
    <property type="match status" value="1"/>
</dbReference>
<gene>
    <name evidence="10" type="ORF">EEJ31_08970</name>
</gene>
<protein>
    <submittedName>
        <fullName evidence="10">Sugar ABC transporter ATP-binding protein</fullName>
    </submittedName>
</protein>
<comment type="caution">
    <text evidence="10">The sequence shown here is derived from an EMBL/GenBank/DDBJ whole genome shotgun (WGS) entry which is preliminary data.</text>
</comment>
<dbReference type="EMBL" id="RDSR01000013">
    <property type="protein sequence ID" value="RNE62205.1"/>
    <property type="molecule type" value="Genomic_DNA"/>
</dbReference>
<evidence type="ECO:0000313" key="10">
    <source>
        <dbReference type="EMBL" id="RNE62205.1"/>
    </source>
</evidence>
<dbReference type="InterPro" id="IPR017871">
    <property type="entry name" value="ABC_transporter-like_CS"/>
</dbReference>
<keyword evidence="4" id="KW-0677">Repeat</keyword>
<name>A0A3M8LA76_9MICO</name>
<dbReference type="GO" id="GO:0005886">
    <property type="term" value="C:plasma membrane"/>
    <property type="evidence" value="ECO:0007669"/>
    <property type="project" value="UniProtKB-SubCell"/>
</dbReference>
<keyword evidence="5" id="KW-0547">Nucleotide-binding</keyword>
<dbReference type="OrthoDB" id="39350at2"/>
<evidence type="ECO:0000256" key="4">
    <source>
        <dbReference type="ARBA" id="ARBA00022737"/>
    </source>
</evidence>
<dbReference type="CDD" id="cd03215">
    <property type="entry name" value="ABC_Carb_Monos_II"/>
    <property type="match status" value="1"/>
</dbReference>
<dbReference type="InterPro" id="IPR003593">
    <property type="entry name" value="AAA+_ATPase"/>
</dbReference>
<dbReference type="InterPro" id="IPR050107">
    <property type="entry name" value="ABC_carbohydrate_import_ATPase"/>
</dbReference>
<dbReference type="PROSITE" id="PS50893">
    <property type="entry name" value="ABC_TRANSPORTER_2"/>
    <property type="match status" value="2"/>
</dbReference>
<keyword evidence="2" id="KW-0813">Transport</keyword>
<evidence type="ECO:0000256" key="8">
    <source>
        <dbReference type="ARBA" id="ARBA00023136"/>
    </source>
</evidence>
<dbReference type="InterPro" id="IPR027417">
    <property type="entry name" value="P-loop_NTPase"/>
</dbReference>
<reference evidence="10 11" key="1">
    <citation type="submission" date="2018-11" db="EMBL/GenBank/DDBJ databases">
        <title>Cryobacterium sp. nov., isolated from rhizosphere soil of lettuce.</title>
        <authorList>
            <person name="Wang Y."/>
        </authorList>
    </citation>
    <scope>NUCLEOTIDE SEQUENCE [LARGE SCALE GENOMIC DNA]</scope>
    <source>
        <strain evidence="10 11">NEAU-85</strain>
    </source>
</reference>
<evidence type="ECO:0000259" key="9">
    <source>
        <dbReference type="PROSITE" id="PS50893"/>
    </source>
</evidence>
<keyword evidence="8" id="KW-0472">Membrane</keyword>